<protein>
    <recommendedName>
        <fullName evidence="3">DUF1444 domain-containing protein</fullName>
    </recommendedName>
</protein>
<evidence type="ECO:0008006" key="3">
    <source>
        <dbReference type="Google" id="ProtNLM"/>
    </source>
</evidence>
<dbReference type="RefSeq" id="WP_377728223.1">
    <property type="nucleotide sequence ID" value="NZ_JBHSEW010000024.1"/>
</dbReference>
<evidence type="ECO:0000313" key="1">
    <source>
        <dbReference type="EMBL" id="MFC4623612.1"/>
    </source>
</evidence>
<gene>
    <name evidence="1" type="ORF">ACFO3A_15555</name>
</gene>
<dbReference type="EMBL" id="JBHSEW010000024">
    <property type="protein sequence ID" value="MFC4623612.1"/>
    <property type="molecule type" value="Genomic_DNA"/>
</dbReference>
<reference evidence="2" key="1">
    <citation type="journal article" date="2019" name="Int. J. Syst. Evol. Microbiol.">
        <title>The Global Catalogue of Microorganisms (GCM) 10K type strain sequencing project: providing services to taxonomists for standard genome sequencing and annotation.</title>
        <authorList>
            <consortium name="The Broad Institute Genomics Platform"/>
            <consortium name="The Broad Institute Genome Sequencing Center for Infectious Disease"/>
            <person name="Wu L."/>
            <person name="Ma J."/>
        </authorList>
    </citation>
    <scope>NUCLEOTIDE SEQUENCE [LARGE SCALE GENOMIC DNA]</scope>
    <source>
        <strain evidence="2">JCM 11650</strain>
    </source>
</reference>
<accession>A0ABV9GZZ8</accession>
<proteinExistence type="predicted"/>
<keyword evidence="2" id="KW-1185">Reference proteome</keyword>
<organism evidence="1 2">
    <name type="scientific">Comamonas nitrativorans</name>
    <dbReference type="NCBI Taxonomy" id="108437"/>
    <lineage>
        <taxon>Bacteria</taxon>
        <taxon>Pseudomonadati</taxon>
        <taxon>Pseudomonadota</taxon>
        <taxon>Betaproteobacteria</taxon>
        <taxon>Burkholderiales</taxon>
        <taxon>Comamonadaceae</taxon>
        <taxon>Comamonas</taxon>
    </lineage>
</organism>
<evidence type="ECO:0000313" key="2">
    <source>
        <dbReference type="Proteomes" id="UP001595967"/>
    </source>
</evidence>
<dbReference type="Proteomes" id="UP001595967">
    <property type="component" value="Unassembled WGS sequence"/>
</dbReference>
<sequence>MTLLQKLFGKFQDNRATQATSQAPAALQPSANNLVVRIKHQNFLRALHAHGVPETQMPYTQPLCGELIVSYAFDMPQEFIMATPGLLEQAGVTPAQVRDLAVQNTAVQVNDASVRIIPDDGGCLLRVGNPGTFTNLEACCLLHPGALALLKEELQPEGQMLLCAPTRNYLFALDSARPQSHAKAIEAAQMMYDDEEPTHRLSLQWMVQDDEGWQVVQLG</sequence>
<comment type="caution">
    <text evidence="1">The sequence shown here is derived from an EMBL/GenBank/DDBJ whole genome shotgun (WGS) entry which is preliminary data.</text>
</comment>
<name>A0ABV9GZZ8_9BURK</name>